<gene>
    <name evidence="2" type="ORF">FE263_16880</name>
</gene>
<evidence type="ECO:0008006" key="4">
    <source>
        <dbReference type="Google" id="ProtNLM"/>
    </source>
</evidence>
<evidence type="ECO:0000313" key="2">
    <source>
        <dbReference type="EMBL" id="TLU71549.1"/>
    </source>
</evidence>
<organism evidence="2 3">
    <name type="scientific">Lichenicoccus roseus</name>
    <dbReference type="NCBI Taxonomy" id="2683649"/>
    <lineage>
        <taxon>Bacteria</taxon>
        <taxon>Pseudomonadati</taxon>
        <taxon>Pseudomonadota</taxon>
        <taxon>Alphaproteobacteria</taxon>
        <taxon>Acetobacterales</taxon>
        <taxon>Acetobacteraceae</taxon>
        <taxon>Lichenicoccus</taxon>
    </lineage>
</organism>
<feature type="signal peptide" evidence="1">
    <location>
        <begin position="1"/>
        <end position="23"/>
    </location>
</feature>
<dbReference type="RefSeq" id="WP_138327186.1">
    <property type="nucleotide sequence ID" value="NZ_VCDI01000006.1"/>
</dbReference>
<keyword evidence="1" id="KW-0732">Signal</keyword>
<name>A0A5R9J3J4_9PROT</name>
<evidence type="ECO:0000313" key="3">
    <source>
        <dbReference type="Proteomes" id="UP000305654"/>
    </source>
</evidence>
<comment type="caution">
    <text evidence="2">The sequence shown here is derived from an EMBL/GenBank/DDBJ whole genome shotgun (WGS) entry which is preliminary data.</text>
</comment>
<keyword evidence="3" id="KW-1185">Reference proteome</keyword>
<sequence length="118" mass="12934">MKLRLAFLSFLLATPLGSAATMAKTPEVTLDQALSQRCPEQRWQHATMGAYEQPLEMSAHGLSAAQNEALEASARQSCSGVPLGEWCDNRGRIRYLASIGRMTVMIQAFCAIKPDTFD</sequence>
<feature type="chain" id="PRO_5024356525" description="DUF1311 domain-containing protein" evidence="1">
    <location>
        <begin position="24"/>
        <end position="118"/>
    </location>
</feature>
<dbReference type="EMBL" id="VCDI01000006">
    <property type="protein sequence ID" value="TLU71549.1"/>
    <property type="molecule type" value="Genomic_DNA"/>
</dbReference>
<evidence type="ECO:0000256" key="1">
    <source>
        <dbReference type="SAM" id="SignalP"/>
    </source>
</evidence>
<accession>A0A5R9J3J4</accession>
<reference evidence="2 3" key="1">
    <citation type="submission" date="2019-05" db="EMBL/GenBank/DDBJ databases">
        <authorList>
            <person name="Pankratov T."/>
            <person name="Grouzdev D."/>
        </authorList>
    </citation>
    <scope>NUCLEOTIDE SEQUENCE [LARGE SCALE GENOMIC DNA]</scope>
    <source>
        <strain evidence="2 3">KEBCLARHB70R</strain>
    </source>
</reference>
<proteinExistence type="predicted"/>
<protein>
    <recommendedName>
        <fullName evidence="4">DUF1311 domain-containing protein</fullName>
    </recommendedName>
</protein>
<dbReference type="AlphaFoldDB" id="A0A5R9J3J4"/>
<dbReference type="Proteomes" id="UP000305654">
    <property type="component" value="Unassembled WGS sequence"/>
</dbReference>